<accession>A0AAP0K4M4</accession>
<proteinExistence type="predicted"/>
<protein>
    <submittedName>
        <fullName evidence="2">Uncharacterized protein</fullName>
    </submittedName>
</protein>
<feature type="compositionally biased region" description="Polar residues" evidence="1">
    <location>
        <begin position="25"/>
        <end position="44"/>
    </location>
</feature>
<evidence type="ECO:0000313" key="2">
    <source>
        <dbReference type="EMBL" id="KAK9145716.1"/>
    </source>
</evidence>
<keyword evidence="3" id="KW-1185">Reference proteome</keyword>
<feature type="compositionally biased region" description="Basic and acidic residues" evidence="1">
    <location>
        <begin position="1"/>
        <end position="24"/>
    </location>
</feature>
<name>A0AAP0K4M4_9MAGN</name>
<dbReference type="Proteomes" id="UP001417504">
    <property type="component" value="Unassembled WGS sequence"/>
</dbReference>
<feature type="region of interest" description="Disordered" evidence="1">
    <location>
        <begin position="1"/>
        <end position="57"/>
    </location>
</feature>
<evidence type="ECO:0000313" key="3">
    <source>
        <dbReference type="Proteomes" id="UP001417504"/>
    </source>
</evidence>
<organism evidence="2 3">
    <name type="scientific">Stephania japonica</name>
    <dbReference type="NCBI Taxonomy" id="461633"/>
    <lineage>
        <taxon>Eukaryota</taxon>
        <taxon>Viridiplantae</taxon>
        <taxon>Streptophyta</taxon>
        <taxon>Embryophyta</taxon>
        <taxon>Tracheophyta</taxon>
        <taxon>Spermatophyta</taxon>
        <taxon>Magnoliopsida</taxon>
        <taxon>Ranunculales</taxon>
        <taxon>Menispermaceae</taxon>
        <taxon>Menispermoideae</taxon>
        <taxon>Cissampelideae</taxon>
        <taxon>Stephania</taxon>
    </lineage>
</organism>
<sequence>MSFKLLDIKNREAMNKPPNCREQKGTQNISSKHNNMTAQKTTILSKPHNPITKTPRT</sequence>
<comment type="caution">
    <text evidence="2">The sequence shown here is derived from an EMBL/GenBank/DDBJ whole genome shotgun (WGS) entry which is preliminary data.</text>
</comment>
<reference evidence="2 3" key="1">
    <citation type="submission" date="2024-01" db="EMBL/GenBank/DDBJ databases">
        <title>Genome assemblies of Stephania.</title>
        <authorList>
            <person name="Yang L."/>
        </authorList>
    </citation>
    <scope>NUCLEOTIDE SEQUENCE [LARGE SCALE GENOMIC DNA]</scope>
    <source>
        <strain evidence="2">QJT</strain>
        <tissue evidence="2">Leaf</tissue>
    </source>
</reference>
<evidence type="ECO:0000256" key="1">
    <source>
        <dbReference type="SAM" id="MobiDB-lite"/>
    </source>
</evidence>
<dbReference type="AlphaFoldDB" id="A0AAP0K4M4"/>
<gene>
    <name evidence="2" type="ORF">Sjap_005619</name>
</gene>
<dbReference type="EMBL" id="JBBNAE010000002">
    <property type="protein sequence ID" value="KAK9145716.1"/>
    <property type="molecule type" value="Genomic_DNA"/>
</dbReference>